<dbReference type="PANTHER" id="PTHR10889">
    <property type="entry name" value="DEOXYRIBOSE-PHOSPHATE ALDOLASE"/>
    <property type="match status" value="1"/>
</dbReference>
<dbReference type="SUPFAM" id="SSF51569">
    <property type="entry name" value="Aldolase"/>
    <property type="match status" value="1"/>
</dbReference>
<dbReference type="CDD" id="cd00959">
    <property type="entry name" value="DeoC"/>
    <property type="match status" value="1"/>
</dbReference>
<comment type="function">
    <text evidence="6 7">Catalyzes a reversible aldol reaction between acetaldehyde and D-glyceraldehyde 3-phosphate to generate 2-deoxy-D-ribose 5-phosphate.</text>
</comment>
<reference evidence="8 9" key="1">
    <citation type="submission" date="2018-04" db="EMBL/GenBank/DDBJ databases">
        <title>Adhaeribacter sp. HMF7616 genome sequencing and assembly.</title>
        <authorList>
            <person name="Kang H."/>
            <person name="Kang J."/>
            <person name="Cha I."/>
            <person name="Kim H."/>
            <person name="Joh K."/>
        </authorList>
    </citation>
    <scope>NUCLEOTIDE SEQUENCE [LARGE SCALE GENOMIC DNA]</scope>
    <source>
        <strain evidence="8 9">HMF7616</strain>
    </source>
</reference>
<feature type="active site" description="Proton donor/acceptor" evidence="7">
    <location>
        <position position="98"/>
    </location>
</feature>
<dbReference type="InterPro" id="IPR028581">
    <property type="entry name" value="DeoC_typeI"/>
</dbReference>
<evidence type="ECO:0000313" key="9">
    <source>
        <dbReference type="Proteomes" id="UP000253919"/>
    </source>
</evidence>
<comment type="similarity">
    <text evidence="1 7">Belongs to the DeoC/FbaB aldolase family. DeoC type 1 subfamily.</text>
</comment>
<dbReference type="PIRSF" id="PIRSF001357">
    <property type="entry name" value="DeoC"/>
    <property type="match status" value="1"/>
</dbReference>
<dbReference type="GO" id="GO:0006018">
    <property type="term" value="P:2-deoxyribose 1-phosphate catabolic process"/>
    <property type="evidence" value="ECO:0007669"/>
    <property type="project" value="UniProtKB-UniRule"/>
</dbReference>
<dbReference type="HAMAP" id="MF_00114">
    <property type="entry name" value="DeoC_type1"/>
    <property type="match status" value="1"/>
</dbReference>
<dbReference type="GO" id="GO:0005737">
    <property type="term" value="C:cytoplasm"/>
    <property type="evidence" value="ECO:0007669"/>
    <property type="project" value="UniProtKB-SubCell"/>
</dbReference>
<feature type="active site" description="Proton donor/acceptor" evidence="7">
    <location>
        <position position="191"/>
    </location>
</feature>
<evidence type="ECO:0000256" key="3">
    <source>
        <dbReference type="ARBA" id="ARBA00023239"/>
    </source>
</evidence>
<keyword evidence="2 7" id="KW-0963">Cytoplasm</keyword>
<dbReference type="AlphaFoldDB" id="A0A369QK05"/>
<dbReference type="SMART" id="SM01133">
    <property type="entry name" value="DeoC"/>
    <property type="match status" value="1"/>
</dbReference>
<dbReference type="InterPro" id="IPR011343">
    <property type="entry name" value="DeoC"/>
</dbReference>
<proteinExistence type="inferred from homology"/>
<evidence type="ECO:0000256" key="2">
    <source>
        <dbReference type="ARBA" id="ARBA00022490"/>
    </source>
</evidence>
<dbReference type="RefSeq" id="WP_233507611.1">
    <property type="nucleotide sequence ID" value="NZ_QASA01000001.1"/>
</dbReference>
<dbReference type="FunFam" id="3.20.20.70:FF:000044">
    <property type="entry name" value="Deoxyribose-phosphate aldolase"/>
    <property type="match status" value="1"/>
</dbReference>
<dbReference type="NCBIfam" id="TIGR00126">
    <property type="entry name" value="deoC"/>
    <property type="match status" value="1"/>
</dbReference>
<gene>
    <name evidence="7 8" type="primary">deoC</name>
    <name evidence="8" type="ORF">AHMF7616_03338</name>
</gene>
<keyword evidence="4 7" id="KW-0704">Schiff base</keyword>
<evidence type="ECO:0000256" key="1">
    <source>
        <dbReference type="ARBA" id="ARBA00010936"/>
    </source>
</evidence>
<dbReference type="EC" id="4.1.2.4" evidence="7"/>
<accession>A0A369QK05</accession>
<comment type="subcellular location">
    <subcellularLocation>
        <location evidence="7">Cytoplasm</location>
    </subcellularLocation>
</comment>
<dbReference type="GO" id="GO:0009264">
    <property type="term" value="P:deoxyribonucleotide catabolic process"/>
    <property type="evidence" value="ECO:0007669"/>
    <property type="project" value="UniProtKB-UniRule"/>
</dbReference>
<keyword evidence="9" id="KW-1185">Reference proteome</keyword>
<evidence type="ECO:0000256" key="7">
    <source>
        <dbReference type="HAMAP-Rule" id="MF_00114"/>
    </source>
</evidence>
<dbReference type="GO" id="GO:0016052">
    <property type="term" value="P:carbohydrate catabolic process"/>
    <property type="evidence" value="ECO:0007669"/>
    <property type="project" value="TreeGrafter"/>
</dbReference>
<comment type="catalytic activity">
    <reaction evidence="5 7">
        <text>2-deoxy-D-ribose 5-phosphate = D-glyceraldehyde 3-phosphate + acetaldehyde</text>
        <dbReference type="Rhea" id="RHEA:12821"/>
        <dbReference type="ChEBI" id="CHEBI:15343"/>
        <dbReference type="ChEBI" id="CHEBI:59776"/>
        <dbReference type="ChEBI" id="CHEBI:62877"/>
        <dbReference type="EC" id="4.1.2.4"/>
    </reaction>
</comment>
<dbReference type="Pfam" id="PF01791">
    <property type="entry name" value="DeoC"/>
    <property type="match status" value="1"/>
</dbReference>
<dbReference type="GO" id="GO:0004139">
    <property type="term" value="F:deoxyribose-phosphate aldolase activity"/>
    <property type="evidence" value="ECO:0007669"/>
    <property type="project" value="UniProtKB-UniRule"/>
</dbReference>
<dbReference type="UniPathway" id="UPA00002">
    <property type="reaction ID" value="UER00468"/>
</dbReference>
<comment type="caution">
    <text evidence="8">The sequence shown here is derived from an EMBL/GenBank/DDBJ whole genome shotgun (WGS) entry which is preliminary data.</text>
</comment>
<name>A0A369QK05_9BACT</name>
<dbReference type="Proteomes" id="UP000253919">
    <property type="component" value="Unassembled WGS sequence"/>
</dbReference>
<dbReference type="Gene3D" id="3.20.20.70">
    <property type="entry name" value="Aldolase class I"/>
    <property type="match status" value="1"/>
</dbReference>
<evidence type="ECO:0000313" key="8">
    <source>
        <dbReference type="EMBL" id="RDC64722.1"/>
    </source>
</evidence>
<keyword evidence="3 7" id="KW-0456">Lyase</keyword>
<evidence type="ECO:0000256" key="4">
    <source>
        <dbReference type="ARBA" id="ARBA00023270"/>
    </source>
</evidence>
<evidence type="ECO:0000256" key="5">
    <source>
        <dbReference type="ARBA" id="ARBA00048791"/>
    </source>
</evidence>
<feature type="active site" description="Schiff-base intermediate with acetaldehyde" evidence="7">
    <location>
        <position position="162"/>
    </location>
</feature>
<organism evidence="8 9">
    <name type="scientific">Adhaeribacter pallidiroseus</name>
    <dbReference type="NCBI Taxonomy" id="2072847"/>
    <lineage>
        <taxon>Bacteria</taxon>
        <taxon>Pseudomonadati</taxon>
        <taxon>Bacteroidota</taxon>
        <taxon>Cytophagia</taxon>
        <taxon>Cytophagales</taxon>
        <taxon>Hymenobacteraceae</taxon>
        <taxon>Adhaeribacter</taxon>
    </lineage>
</organism>
<dbReference type="PANTHER" id="PTHR10889:SF1">
    <property type="entry name" value="DEOXYRIBOSE-PHOSPHATE ALDOLASE"/>
    <property type="match status" value="1"/>
</dbReference>
<dbReference type="InterPro" id="IPR013785">
    <property type="entry name" value="Aldolase_TIM"/>
</dbReference>
<dbReference type="InterPro" id="IPR002915">
    <property type="entry name" value="DeoC/FbaB/LacD_aldolase"/>
</dbReference>
<sequence length="229" mass="24679">MKTKSNTANSTIASYIDHTLLRPDADERMIRQLCAEALEHQFAAVCVPPCYVKIASSILGESPVKIATVIGFPFGYQTAEVKFFEAHKALSTGATEIDVVWNLAAFKTGKLADVENEIGELATLCHLRGGLVKVIIETALLSEEEIIDACAICAQAEADFVKTSTGFAPHGATVEDVLLMRQNLPERVRIKASGGIRDLAFAKELIQAGADRLGTSAGVQLIKHENNQI</sequence>
<dbReference type="EMBL" id="QASA01000001">
    <property type="protein sequence ID" value="RDC64722.1"/>
    <property type="molecule type" value="Genomic_DNA"/>
</dbReference>
<comment type="pathway">
    <text evidence="7">Carbohydrate degradation; 2-deoxy-D-ribose 1-phosphate degradation; D-glyceraldehyde 3-phosphate and acetaldehyde from 2-deoxy-alpha-D-ribose 1-phosphate: step 2/2.</text>
</comment>
<protein>
    <recommendedName>
        <fullName evidence="7">Deoxyribose-phosphate aldolase</fullName>
        <shortName evidence="7">DERA</shortName>
        <ecNumber evidence="7">4.1.2.4</ecNumber>
    </recommendedName>
    <alternativeName>
        <fullName evidence="7">2-deoxy-D-ribose 5-phosphate aldolase</fullName>
    </alternativeName>
    <alternativeName>
        <fullName evidence="7">Phosphodeoxyriboaldolase</fullName>
        <shortName evidence="7">Deoxyriboaldolase</shortName>
    </alternativeName>
</protein>
<evidence type="ECO:0000256" key="6">
    <source>
        <dbReference type="ARBA" id="ARBA00056337"/>
    </source>
</evidence>